<proteinExistence type="predicted"/>
<accession>A0ACC2JCB2</accession>
<evidence type="ECO:0000313" key="2">
    <source>
        <dbReference type="Proteomes" id="UP001153332"/>
    </source>
</evidence>
<keyword evidence="2" id="KW-1185">Reference proteome</keyword>
<protein>
    <submittedName>
        <fullName evidence="1">Uncharacterized protein</fullName>
    </submittedName>
</protein>
<sequence length="328" mass="36301">MPSTGAAWVYSSPISLVRLIAHVLLLVIECCSPRAPSTNSSKGAETPEQLTSILGKGFFSWAIPYLFKTFDTILALRSLPSLGREIEPKTTRSMVLRAWKSRILFKYSQPRLIKESILFAGNSAGSPSGGDGYWLVISAGTIYTSIAVSSAIYQHQLNKLKLMLRSMLIGLIHDRALDLPSIAFDNGEANALMSNDVDHLKTMIDIFHETWAYLVEVIVGVYLLATQIGWIWPLPLTVVFGTTCLPLITLFSRLGVYVTRNLVTDQKNWNQATQVRIAATSSMISSMKVVKALGLQGTISNRIENLRKIELDLAANVRWVMVYYNACG</sequence>
<dbReference type="EMBL" id="JAPUUL010002742">
    <property type="protein sequence ID" value="KAJ8124828.1"/>
    <property type="molecule type" value="Genomic_DNA"/>
</dbReference>
<name>A0ACC2JCB2_9PEZI</name>
<organism evidence="1 2">
    <name type="scientific">Lasiodiplodia mahajangana</name>
    <dbReference type="NCBI Taxonomy" id="1108764"/>
    <lineage>
        <taxon>Eukaryota</taxon>
        <taxon>Fungi</taxon>
        <taxon>Dikarya</taxon>
        <taxon>Ascomycota</taxon>
        <taxon>Pezizomycotina</taxon>
        <taxon>Dothideomycetes</taxon>
        <taxon>Dothideomycetes incertae sedis</taxon>
        <taxon>Botryosphaeriales</taxon>
        <taxon>Botryosphaeriaceae</taxon>
        <taxon>Lasiodiplodia</taxon>
    </lineage>
</organism>
<gene>
    <name evidence="1" type="ORF">O1611_g8811</name>
</gene>
<evidence type="ECO:0000313" key="1">
    <source>
        <dbReference type="EMBL" id="KAJ8124828.1"/>
    </source>
</evidence>
<reference evidence="1" key="1">
    <citation type="submission" date="2022-12" db="EMBL/GenBank/DDBJ databases">
        <title>Genome Sequence of Lasiodiplodia mahajangana.</title>
        <authorList>
            <person name="Buettner E."/>
        </authorList>
    </citation>
    <scope>NUCLEOTIDE SEQUENCE</scope>
    <source>
        <strain evidence="1">VT137</strain>
    </source>
</reference>
<dbReference type="Proteomes" id="UP001153332">
    <property type="component" value="Unassembled WGS sequence"/>
</dbReference>
<comment type="caution">
    <text evidence="1">The sequence shown here is derived from an EMBL/GenBank/DDBJ whole genome shotgun (WGS) entry which is preliminary data.</text>
</comment>